<keyword evidence="9" id="KW-0963">Cytoplasm</keyword>
<protein>
    <recommendedName>
        <fullName evidence="9">E3 ubiquitin-protein ligase</fullName>
        <ecNumber evidence="9">2.3.2.27</ecNumber>
    </recommendedName>
</protein>
<feature type="domain" description="RING-type" evidence="11">
    <location>
        <begin position="386"/>
        <end position="432"/>
    </location>
</feature>
<evidence type="ECO:0000256" key="7">
    <source>
        <dbReference type="ARBA" id="ARBA00022833"/>
    </source>
</evidence>
<dbReference type="Gene3D" id="3.30.390.130">
    <property type="match status" value="1"/>
</dbReference>
<comment type="pathway">
    <text evidence="2 9">Protein modification; protein ubiquitination.</text>
</comment>
<dbReference type="SMART" id="SM00184">
    <property type="entry name" value="RING"/>
    <property type="match status" value="1"/>
</dbReference>
<evidence type="ECO:0000256" key="4">
    <source>
        <dbReference type="ARBA" id="ARBA00022679"/>
    </source>
</evidence>
<sequence length="581" mass="64362">MSSINQNENKEIFSCQFRGLEFCCVVGDILSSNTDCIGAICDSNFSLTFGLTKAIKDAAGDDFSLNLQRERRKQSSSAISVRLSRNCGLQTNFVILCPARRSSRDSFDEIYNHFLSKAKELQIQSMTLPLLGTGHYGLSFDLATQFLKKAFTQFADFGNLKKVQFIDQSENSMGLLRDFFNTQMCSKTNGVKSTFDSTHSSPDISIIVFSGSSKPNTCGQSSSNNPGSSGTSSSNSDNSPNINVSLITDESNILLRTNGINSNVTINFVMNADDDDMDSFWNENISSNHSAVSMNDSHSSVSDVSVSLDTDLDSDLEDSDEENDLSDLDGFSSESSANEDEAPKSQKVRFNDESVYWSVVPHQQLLSSQKPTTSNNANLDDSTLPCSICLCDMRDILENAGNCVVQLSLCSHMFHMECIRAAFKVKEQCPLCMCWYKDPIGYQPKDAKMTVRQIQGQVQGHKDAKGFHEITYHIPSGIQINGHIRPGRPYRSMTRIAYLPNNKEGTQILKLLQLAFKRRLIFTVGDSLTTGRKDVPIWNGIHHKTNKEGGPQCYGYPDPGYLSRVKEELAAVGVRSEQLKD</sequence>
<dbReference type="PROSITE" id="PS50089">
    <property type="entry name" value="ZF_RING_2"/>
    <property type="match status" value="1"/>
</dbReference>
<dbReference type="Gene3D" id="3.40.220.10">
    <property type="entry name" value="Leucine Aminopeptidase, subunit E, domain 1"/>
    <property type="match status" value="1"/>
</dbReference>
<organism evidence="13 14">
    <name type="scientific">Meloidogyne enterolobii</name>
    <name type="common">Root-knot nematode worm</name>
    <name type="synonym">Meloidogyne mayaguensis</name>
    <dbReference type="NCBI Taxonomy" id="390850"/>
    <lineage>
        <taxon>Eukaryota</taxon>
        <taxon>Metazoa</taxon>
        <taxon>Ecdysozoa</taxon>
        <taxon>Nematoda</taxon>
        <taxon>Chromadorea</taxon>
        <taxon>Rhabditida</taxon>
        <taxon>Tylenchina</taxon>
        <taxon>Tylenchomorpha</taxon>
        <taxon>Tylenchoidea</taxon>
        <taxon>Meloidogynidae</taxon>
        <taxon>Meloidogyninae</taxon>
        <taxon>Meloidogyne</taxon>
    </lineage>
</organism>
<dbReference type="EMBL" id="CAJEWN010000001">
    <property type="protein sequence ID" value="CAD2122268.1"/>
    <property type="molecule type" value="Genomic_DNA"/>
</dbReference>
<comment type="caution">
    <text evidence="13">The sequence shown here is derived from an EMBL/GenBank/DDBJ whole genome shotgun (WGS) entry which is preliminary data.</text>
</comment>
<evidence type="ECO:0000256" key="2">
    <source>
        <dbReference type="ARBA" id="ARBA00004906"/>
    </source>
</evidence>
<dbReference type="Pfam" id="PF01661">
    <property type="entry name" value="Macro"/>
    <property type="match status" value="1"/>
</dbReference>
<evidence type="ECO:0000256" key="10">
    <source>
        <dbReference type="SAM" id="MobiDB-lite"/>
    </source>
</evidence>
<dbReference type="UniPathway" id="UPA00143"/>
<dbReference type="Pfam" id="PF18102">
    <property type="entry name" value="DTC"/>
    <property type="match status" value="1"/>
</dbReference>
<dbReference type="PANTHER" id="PTHR12622">
    <property type="entry name" value="DELTEX-RELATED"/>
    <property type="match status" value="1"/>
</dbReference>
<dbReference type="Gene3D" id="3.30.40.10">
    <property type="entry name" value="Zinc/RING finger domain, C3HC4 (zinc finger)"/>
    <property type="match status" value="1"/>
</dbReference>
<feature type="region of interest" description="Disordered" evidence="10">
    <location>
        <begin position="311"/>
        <end position="347"/>
    </location>
</feature>
<dbReference type="InterPro" id="IPR002589">
    <property type="entry name" value="Macro_dom"/>
</dbReference>
<keyword evidence="7 9" id="KW-0862">Zinc</keyword>
<evidence type="ECO:0000256" key="6">
    <source>
        <dbReference type="ARBA" id="ARBA00022771"/>
    </source>
</evidence>
<dbReference type="OrthoDB" id="527344at2759"/>
<evidence type="ECO:0000256" key="9">
    <source>
        <dbReference type="RuleBase" id="RU367105"/>
    </source>
</evidence>
<dbReference type="Pfam" id="PF13639">
    <property type="entry name" value="zf-RING_2"/>
    <property type="match status" value="1"/>
</dbReference>
<evidence type="ECO:0000256" key="1">
    <source>
        <dbReference type="ARBA" id="ARBA00000900"/>
    </source>
</evidence>
<dbReference type="GO" id="GO:0007219">
    <property type="term" value="P:Notch signaling pathway"/>
    <property type="evidence" value="ECO:0007669"/>
    <property type="project" value="InterPro"/>
</dbReference>
<accession>A0A6V7TIK6</accession>
<feature type="domain" description="Macro" evidence="12">
    <location>
        <begin position="9"/>
        <end position="184"/>
    </location>
</feature>
<dbReference type="InterPro" id="IPR039398">
    <property type="entry name" value="Deltex_fam"/>
</dbReference>
<dbReference type="GO" id="GO:0061630">
    <property type="term" value="F:ubiquitin protein ligase activity"/>
    <property type="evidence" value="ECO:0007669"/>
    <property type="project" value="UniProtKB-UniRule"/>
</dbReference>
<keyword evidence="5 9" id="KW-0479">Metal-binding</keyword>
<dbReference type="Proteomes" id="UP000580250">
    <property type="component" value="Unassembled WGS sequence"/>
</dbReference>
<dbReference type="GO" id="GO:0016567">
    <property type="term" value="P:protein ubiquitination"/>
    <property type="evidence" value="ECO:0007669"/>
    <property type="project" value="UniProtKB-UniRule"/>
</dbReference>
<dbReference type="InterPro" id="IPR001841">
    <property type="entry name" value="Znf_RING"/>
</dbReference>
<evidence type="ECO:0000256" key="5">
    <source>
        <dbReference type="ARBA" id="ARBA00022723"/>
    </source>
</evidence>
<dbReference type="PROSITE" id="PS51154">
    <property type="entry name" value="MACRO"/>
    <property type="match status" value="1"/>
</dbReference>
<dbReference type="SUPFAM" id="SSF52949">
    <property type="entry name" value="Macro domain-like"/>
    <property type="match status" value="1"/>
</dbReference>
<dbReference type="InterPro" id="IPR043472">
    <property type="entry name" value="Macro_dom-like"/>
</dbReference>
<dbReference type="GO" id="GO:0005737">
    <property type="term" value="C:cytoplasm"/>
    <property type="evidence" value="ECO:0007669"/>
    <property type="project" value="UniProtKB-SubCell"/>
</dbReference>
<dbReference type="EC" id="2.3.2.27" evidence="9"/>
<proteinExistence type="inferred from homology"/>
<name>A0A6V7TIK6_MELEN</name>
<feature type="compositionally biased region" description="Acidic residues" evidence="10">
    <location>
        <begin position="311"/>
        <end position="327"/>
    </location>
</feature>
<evidence type="ECO:0000256" key="3">
    <source>
        <dbReference type="ARBA" id="ARBA00009413"/>
    </source>
</evidence>
<dbReference type="SUPFAM" id="SSF57850">
    <property type="entry name" value="RING/U-box"/>
    <property type="match status" value="1"/>
</dbReference>
<dbReference type="AlphaFoldDB" id="A0A6V7TIK6"/>
<evidence type="ECO:0000313" key="13">
    <source>
        <dbReference type="EMBL" id="CAD2122268.1"/>
    </source>
</evidence>
<comment type="catalytic activity">
    <reaction evidence="1 9">
        <text>S-ubiquitinyl-[E2 ubiquitin-conjugating enzyme]-L-cysteine + [acceptor protein]-L-lysine = [E2 ubiquitin-conjugating enzyme]-L-cysteine + N(6)-ubiquitinyl-[acceptor protein]-L-lysine.</text>
        <dbReference type="EC" id="2.3.2.27"/>
    </reaction>
</comment>
<dbReference type="InterPro" id="IPR039399">
    <property type="entry name" value="Deltex_C_sf"/>
</dbReference>
<evidence type="ECO:0000313" key="14">
    <source>
        <dbReference type="Proteomes" id="UP000580250"/>
    </source>
</evidence>
<keyword evidence="6 8" id="KW-0863">Zinc-finger</keyword>
<dbReference type="InterPro" id="IPR013083">
    <property type="entry name" value="Znf_RING/FYVE/PHD"/>
</dbReference>
<evidence type="ECO:0000259" key="11">
    <source>
        <dbReference type="PROSITE" id="PS50089"/>
    </source>
</evidence>
<feature type="region of interest" description="Disordered" evidence="10">
    <location>
        <begin position="212"/>
        <end position="243"/>
    </location>
</feature>
<gene>
    <name evidence="13" type="ORF">MENT_LOCUS102</name>
</gene>
<evidence type="ECO:0000256" key="8">
    <source>
        <dbReference type="PROSITE-ProRule" id="PRU00175"/>
    </source>
</evidence>
<comment type="subcellular location">
    <subcellularLocation>
        <location evidence="9">Cytoplasm</location>
    </subcellularLocation>
</comment>
<comment type="similarity">
    <text evidence="3 9">Belongs to the Deltex family.</text>
</comment>
<feature type="compositionally biased region" description="Low complexity" evidence="10">
    <location>
        <begin position="221"/>
        <end position="243"/>
    </location>
</feature>
<keyword evidence="4 9" id="KW-0808">Transferase</keyword>
<evidence type="ECO:0000259" key="12">
    <source>
        <dbReference type="PROSITE" id="PS51154"/>
    </source>
</evidence>
<dbReference type="CDD" id="cd09633">
    <property type="entry name" value="Deltex_C"/>
    <property type="match status" value="1"/>
</dbReference>
<reference evidence="13 14" key="1">
    <citation type="submission" date="2020-08" db="EMBL/GenBank/DDBJ databases">
        <authorList>
            <person name="Koutsovoulos G."/>
            <person name="Danchin GJ E."/>
        </authorList>
    </citation>
    <scope>NUCLEOTIDE SEQUENCE [LARGE SCALE GENOMIC DNA]</scope>
</reference>
<dbReference type="InterPro" id="IPR039396">
    <property type="entry name" value="Deltex_C"/>
</dbReference>
<dbReference type="GO" id="GO:0008270">
    <property type="term" value="F:zinc ion binding"/>
    <property type="evidence" value="ECO:0007669"/>
    <property type="project" value="UniProtKB-KW"/>
</dbReference>